<comment type="caution">
    <text evidence="2">The sequence shown here is derived from an EMBL/GenBank/DDBJ whole genome shotgun (WGS) entry which is preliminary data.</text>
</comment>
<feature type="compositionally biased region" description="Low complexity" evidence="1">
    <location>
        <begin position="39"/>
        <end position="48"/>
    </location>
</feature>
<evidence type="ECO:0000256" key="1">
    <source>
        <dbReference type="SAM" id="MobiDB-lite"/>
    </source>
</evidence>
<proteinExistence type="predicted"/>
<evidence type="ECO:0000313" key="2">
    <source>
        <dbReference type="EMBL" id="NXW48770.1"/>
    </source>
</evidence>
<protein>
    <submittedName>
        <fullName evidence="2">SYCM protein</fullName>
    </submittedName>
</protein>
<dbReference type="AlphaFoldDB" id="A0A7L4CFB2"/>
<feature type="non-terminal residue" evidence="2">
    <location>
        <position position="88"/>
    </location>
</feature>
<organism evidence="2 3">
    <name type="scientific">Nyctiprogne leucopyga</name>
    <dbReference type="NCBI Taxonomy" id="382315"/>
    <lineage>
        <taxon>Eukaryota</taxon>
        <taxon>Metazoa</taxon>
        <taxon>Chordata</taxon>
        <taxon>Craniata</taxon>
        <taxon>Vertebrata</taxon>
        <taxon>Euteleostomi</taxon>
        <taxon>Archelosauria</taxon>
        <taxon>Archosauria</taxon>
        <taxon>Dinosauria</taxon>
        <taxon>Saurischia</taxon>
        <taxon>Theropoda</taxon>
        <taxon>Coelurosauria</taxon>
        <taxon>Aves</taxon>
        <taxon>Neognathae</taxon>
        <taxon>Neoaves</taxon>
        <taxon>Strisores</taxon>
        <taxon>Caprimulgiformes</taxon>
        <taxon>Caprimulgidae</taxon>
        <taxon>Chordeilinae</taxon>
        <taxon>Nyctiprogne</taxon>
    </lineage>
</organism>
<evidence type="ECO:0000313" key="3">
    <source>
        <dbReference type="Proteomes" id="UP000551823"/>
    </source>
</evidence>
<gene>
    <name evidence="2" type="primary">Cars2</name>
    <name evidence="2" type="ORF">NYCLEU_R14520</name>
</gene>
<feature type="non-terminal residue" evidence="2">
    <location>
        <position position="1"/>
    </location>
</feature>
<keyword evidence="3" id="KW-1185">Reference proteome</keyword>
<feature type="region of interest" description="Disordered" evidence="1">
    <location>
        <begin position="39"/>
        <end position="64"/>
    </location>
</feature>
<accession>A0A7L4CFB2</accession>
<dbReference type="Proteomes" id="UP000551823">
    <property type="component" value="Unassembled WGS sequence"/>
</dbReference>
<name>A0A7L4CFB2_9AVES</name>
<dbReference type="EMBL" id="VZZU01002557">
    <property type="protein sequence ID" value="NXW48770.1"/>
    <property type="molecule type" value="Genomic_DNA"/>
</dbReference>
<sequence>VALGGGDSAVLSNVIDELVRFRTKVRHYALALPEEAAEAVPMEGAAGPKGPKQEQKERRRQLMQERKPLLEACDNLRGELAAFGIHIK</sequence>
<feature type="compositionally biased region" description="Basic and acidic residues" evidence="1">
    <location>
        <begin position="51"/>
        <end position="64"/>
    </location>
</feature>
<reference evidence="2 3" key="1">
    <citation type="submission" date="2019-09" db="EMBL/GenBank/DDBJ databases">
        <title>Bird 10,000 Genomes (B10K) Project - Family phase.</title>
        <authorList>
            <person name="Zhang G."/>
        </authorList>
    </citation>
    <scope>NUCLEOTIDE SEQUENCE [LARGE SCALE GENOMIC DNA]</scope>
    <source>
        <strain evidence="2">B10K-DU-005-01</strain>
    </source>
</reference>